<dbReference type="SUPFAM" id="SSF53697">
    <property type="entry name" value="SIS domain"/>
    <property type="match status" value="1"/>
</dbReference>
<dbReference type="GO" id="GO:0006094">
    <property type="term" value="P:gluconeogenesis"/>
    <property type="evidence" value="ECO:0007669"/>
    <property type="project" value="UniProtKB-UniRule"/>
</dbReference>
<dbReference type="HAMAP" id="MF_00473">
    <property type="entry name" value="G6P_isomerase"/>
    <property type="match status" value="1"/>
</dbReference>
<dbReference type="CDD" id="cd05016">
    <property type="entry name" value="SIS_PGI_2"/>
    <property type="match status" value="1"/>
</dbReference>
<keyword evidence="4 7" id="KW-0324">Glycolysis</keyword>
<dbReference type="GO" id="GO:0004347">
    <property type="term" value="F:glucose-6-phosphate isomerase activity"/>
    <property type="evidence" value="ECO:0007669"/>
    <property type="project" value="UniProtKB-UniRule"/>
</dbReference>
<evidence type="ECO:0000313" key="9">
    <source>
        <dbReference type="EMBL" id="BDS08707.1"/>
    </source>
</evidence>
<dbReference type="GO" id="GO:0097367">
    <property type="term" value="F:carbohydrate derivative binding"/>
    <property type="evidence" value="ECO:0007669"/>
    <property type="project" value="InterPro"/>
</dbReference>
<dbReference type="GO" id="GO:0048029">
    <property type="term" value="F:monosaccharide binding"/>
    <property type="evidence" value="ECO:0007669"/>
    <property type="project" value="TreeGrafter"/>
</dbReference>
<evidence type="ECO:0000256" key="2">
    <source>
        <dbReference type="ARBA" id="ARBA00006604"/>
    </source>
</evidence>
<comment type="function">
    <text evidence="7">Catalyzes the reversible isomerization of glucose-6-phosphate to fructose-6-phosphate.</text>
</comment>
<dbReference type="InterPro" id="IPR035476">
    <property type="entry name" value="SIS_PGI_1"/>
</dbReference>
<feature type="active site" evidence="7">
    <location>
        <position position="481"/>
    </location>
</feature>
<gene>
    <name evidence="7 9" type="primary">pgi</name>
    <name evidence="9" type="ORF">NT6N_37470</name>
</gene>
<keyword evidence="5 7" id="KW-0413">Isomerase</keyword>
<evidence type="ECO:0000256" key="1">
    <source>
        <dbReference type="ARBA" id="ARBA00004926"/>
    </source>
</evidence>
<evidence type="ECO:0000256" key="8">
    <source>
        <dbReference type="RuleBase" id="RU000612"/>
    </source>
</evidence>
<evidence type="ECO:0000256" key="3">
    <source>
        <dbReference type="ARBA" id="ARBA00022432"/>
    </source>
</evidence>
<evidence type="ECO:0000256" key="7">
    <source>
        <dbReference type="HAMAP-Rule" id="MF_00473"/>
    </source>
</evidence>
<dbReference type="Pfam" id="PF00342">
    <property type="entry name" value="PGI"/>
    <property type="match status" value="1"/>
</dbReference>
<accession>A0AAT9FRB8</accession>
<dbReference type="PANTHER" id="PTHR11469:SF1">
    <property type="entry name" value="GLUCOSE-6-PHOSPHATE ISOMERASE"/>
    <property type="match status" value="1"/>
</dbReference>
<keyword evidence="3 7" id="KW-0312">Gluconeogenesis</keyword>
<evidence type="ECO:0000256" key="4">
    <source>
        <dbReference type="ARBA" id="ARBA00023152"/>
    </source>
</evidence>
<dbReference type="InterPro" id="IPR035482">
    <property type="entry name" value="SIS_PGI_2"/>
</dbReference>
<proteinExistence type="inferred from homology"/>
<dbReference type="InterPro" id="IPR018189">
    <property type="entry name" value="Phosphoglucose_isomerase_CS"/>
</dbReference>
<comment type="subcellular location">
    <subcellularLocation>
        <location evidence="7">Cytoplasm</location>
    </subcellularLocation>
</comment>
<protein>
    <recommendedName>
        <fullName evidence="7">Glucose-6-phosphate isomerase</fullName>
        <shortName evidence="7">GPI</shortName>
        <ecNumber evidence="7">5.3.1.9</ecNumber>
    </recommendedName>
    <alternativeName>
        <fullName evidence="7">Phosphoglucose isomerase</fullName>
        <shortName evidence="7">PGI</shortName>
    </alternativeName>
    <alternativeName>
        <fullName evidence="7">Phosphohexose isomerase</fullName>
        <shortName evidence="7">PHI</shortName>
    </alternativeName>
</protein>
<comment type="pathway">
    <text evidence="7">Carbohydrate biosynthesis; gluconeogenesis.</text>
</comment>
<sequence length="548" mass="59456">MKDCYKSVLTRPTLDLIPPSGNCLFMSSLWQTYQNSVTRYPELGFSIDTSRMDMPADYSKKLEKEISRAFDGIKKIEAGEIMNPDEGRMVGHYWLRNADLAPNDELKKQITEPLAELKDFAKKVHRGEIANTKGGRFENLLIIGIGGSALGPQFIYEALGAESPLKTYFFDNTDPAGMDATLTDIITKTQGGLSKTLSVVVSKSGGTPETRNGMLEAQAAYEATGLEFGQHAAAITGEGSKLFNYAKENNFLTIFPMEDWVGGRTSVMSTVGLVPAALQGIDIDAFLEGAAAMDALTRVDNVDDNAAMQLALAWHHAGNGKGEKDMVVLPYKDSLVLFSKYLQQLVMESLGKEKDLDGNTVHQGIAVYGNKGSTDQHAYVQQLRDGVPNFFATFIEVRKGREGDSVEVDPNTTSADYLQGFLRGTRSALYESGRKSITLSIEEVNARTIGALIALFERAVSHYALLVNINAYHQPGVEAGKAAAGIFLDLLQKVKGALGDNEQTADQIASWIEADAEDVYHCLTHLASNGVAVVSAGHSPAEDSFKKA</sequence>
<comment type="catalytic activity">
    <reaction evidence="6 7 8">
        <text>alpha-D-glucose 6-phosphate = beta-D-fructose 6-phosphate</text>
        <dbReference type="Rhea" id="RHEA:11816"/>
        <dbReference type="ChEBI" id="CHEBI:57634"/>
        <dbReference type="ChEBI" id="CHEBI:58225"/>
        <dbReference type="EC" id="5.3.1.9"/>
    </reaction>
</comment>
<feature type="active site" evidence="7">
    <location>
        <position position="377"/>
    </location>
</feature>
<dbReference type="GO" id="GO:0006096">
    <property type="term" value="P:glycolytic process"/>
    <property type="evidence" value="ECO:0007669"/>
    <property type="project" value="UniProtKB-UniRule"/>
</dbReference>
<dbReference type="KEGG" id="osu:NT6N_37470"/>
<dbReference type="EMBL" id="AP026866">
    <property type="protein sequence ID" value="BDS08707.1"/>
    <property type="molecule type" value="Genomic_DNA"/>
</dbReference>
<organism evidence="9">
    <name type="scientific">Oceaniferula spumae</name>
    <dbReference type="NCBI Taxonomy" id="2979115"/>
    <lineage>
        <taxon>Bacteria</taxon>
        <taxon>Pseudomonadati</taxon>
        <taxon>Verrucomicrobiota</taxon>
        <taxon>Verrucomicrobiia</taxon>
        <taxon>Verrucomicrobiales</taxon>
        <taxon>Verrucomicrobiaceae</taxon>
        <taxon>Oceaniferula</taxon>
    </lineage>
</organism>
<reference evidence="9" key="1">
    <citation type="submission" date="2024-07" db="EMBL/GenBank/DDBJ databases">
        <title>Complete genome sequence of Verrucomicrobiaceae bacterium NT6N.</title>
        <authorList>
            <person name="Huang C."/>
            <person name="Takami H."/>
            <person name="Hamasaki K."/>
        </authorList>
    </citation>
    <scope>NUCLEOTIDE SEQUENCE</scope>
    <source>
        <strain evidence="9">NT6N</strain>
    </source>
</reference>
<keyword evidence="7" id="KW-0963">Cytoplasm</keyword>
<dbReference type="AlphaFoldDB" id="A0AAT9FRB8"/>
<dbReference type="PROSITE" id="PS00174">
    <property type="entry name" value="P_GLUCOSE_ISOMERASE_2"/>
    <property type="match status" value="1"/>
</dbReference>
<dbReference type="NCBIfam" id="NF010696">
    <property type="entry name" value="PRK14096.1"/>
    <property type="match status" value="1"/>
</dbReference>
<evidence type="ECO:0000256" key="6">
    <source>
        <dbReference type="ARBA" id="ARBA00029321"/>
    </source>
</evidence>
<dbReference type="InterPro" id="IPR046348">
    <property type="entry name" value="SIS_dom_sf"/>
</dbReference>
<evidence type="ECO:0000256" key="5">
    <source>
        <dbReference type="ARBA" id="ARBA00023235"/>
    </source>
</evidence>
<dbReference type="Gene3D" id="3.40.50.10490">
    <property type="entry name" value="Glucose-6-phosphate isomerase like protein, domain 1"/>
    <property type="match status" value="2"/>
</dbReference>
<dbReference type="PROSITE" id="PS51463">
    <property type="entry name" value="P_GLUCOSE_ISOMERASE_3"/>
    <property type="match status" value="1"/>
</dbReference>
<comment type="similarity">
    <text evidence="2 7 8">Belongs to the GPI family.</text>
</comment>
<dbReference type="GO" id="GO:0005829">
    <property type="term" value="C:cytosol"/>
    <property type="evidence" value="ECO:0007669"/>
    <property type="project" value="TreeGrafter"/>
</dbReference>
<dbReference type="EC" id="5.3.1.9" evidence="7"/>
<feature type="active site" description="Proton donor" evidence="7">
    <location>
        <position position="348"/>
    </location>
</feature>
<dbReference type="CDD" id="cd05015">
    <property type="entry name" value="SIS_PGI_1"/>
    <property type="match status" value="1"/>
</dbReference>
<dbReference type="GO" id="GO:0051156">
    <property type="term" value="P:glucose 6-phosphate metabolic process"/>
    <property type="evidence" value="ECO:0007669"/>
    <property type="project" value="TreeGrafter"/>
</dbReference>
<dbReference type="PANTHER" id="PTHR11469">
    <property type="entry name" value="GLUCOSE-6-PHOSPHATE ISOMERASE"/>
    <property type="match status" value="1"/>
</dbReference>
<comment type="pathway">
    <text evidence="1 7 8">Carbohydrate degradation; glycolysis; D-glyceraldehyde 3-phosphate and glycerone phosphate from D-glucose: step 2/4.</text>
</comment>
<dbReference type="InterPro" id="IPR001672">
    <property type="entry name" value="G6P_Isomerase"/>
</dbReference>
<dbReference type="FunFam" id="3.40.50.10490:FF:000021">
    <property type="entry name" value="Glucose-6-phosphate isomerase"/>
    <property type="match status" value="1"/>
</dbReference>
<name>A0AAT9FRB8_9BACT</name>
<dbReference type="PRINTS" id="PR00662">
    <property type="entry name" value="G6PISOMERASE"/>
</dbReference>